<dbReference type="AlphaFoldDB" id="A0A1M5YV64"/>
<keyword evidence="5 6" id="KW-0472">Membrane</keyword>
<sequence length="312" mass="34600">MLFSKYNKLFQGIILSLCIIILSTYAYYHRNQAAQLATELGLVEAIIVFLTIGGQIGIRTICEKLHYNSIGYNIPVFALYKLLAQQNVLNYLPFKAGTIYTASLLRLKYNIPIFHYAAVFTAQNLLALGTTLMAAGIALLFTQSISSQYFLASTVLIFAGIFTLAMLFIRIPNVHFFSTKINKNIRILSDAIAKCKQHPITFLSVTILRFLAIALMTWRFQILFNMSDTEISFSIALVLSASMLISLFIAITPAGLGIRELLLAVTSSLMLIPPSTAVIISILERVLVLVFSAVIAVAGFFWTQSPTKSRHP</sequence>
<keyword evidence="8" id="KW-1185">Reference proteome</keyword>
<feature type="transmembrane region" description="Helical" evidence="6">
    <location>
        <begin position="231"/>
        <end position="249"/>
    </location>
</feature>
<evidence type="ECO:0000256" key="3">
    <source>
        <dbReference type="ARBA" id="ARBA00022692"/>
    </source>
</evidence>
<dbReference type="Pfam" id="PF03706">
    <property type="entry name" value="LPG_synthase_TM"/>
    <property type="match status" value="1"/>
</dbReference>
<accession>A0A1M5YV64</accession>
<organism evidence="7 8">
    <name type="scientific">Desulfofustis glycolicus DSM 9705</name>
    <dbReference type="NCBI Taxonomy" id="1121409"/>
    <lineage>
        <taxon>Bacteria</taxon>
        <taxon>Pseudomonadati</taxon>
        <taxon>Thermodesulfobacteriota</taxon>
        <taxon>Desulfobulbia</taxon>
        <taxon>Desulfobulbales</taxon>
        <taxon>Desulfocapsaceae</taxon>
        <taxon>Desulfofustis</taxon>
    </lineage>
</organism>
<feature type="transmembrane region" description="Helical" evidence="6">
    <location>
        <begin position="200"/>
        <end position="219"/>
    </location>
</feature>
<feature type="transmembrane region" description="Helical" evidence="6">
    <location>
        <begin position="9"/>
        <end position="28"/>
    </location>
</feature>
<proteinExistence type="predicted"/>
<feature type="transmembrane region" description="Helical" evidence="6">
    <location>
        <begin position="147"/>
        <end position="169"/>
    </location>
</feature>
<evidence type="ECO:0000256" key="2">
    <source>
        <dbReference type="ARBA" id="ARBA00022475"/>
    </source>
</evidence>
<dbReference type="Proteomes" id="UP000184139">
    <property type="component" value="Unassembled WGS sequence"/>
</dbReference>
<evidence type="ECO:0000256" key="1">
    <source>
        <dbReference type="ARBA" id="ARBA00004651"/>
    </source>
</evidence>
<evidence type="ECO:0000256" key="5">
    <source>
        <dbReference type="ARBA" id="ARBA00023136"/>
    </source>
</evidence>
<comment type="subcellular location">
    <subcellularLocation>
        <location evidence="1">Cell membrane</location>
        <topology evidence="1">Multi-pass membrane protein</topology>
    </subcellularLocation>
</comment>
<dbReference type="GO" id="GO:0005886">
    <property type="term" value="C:plasma membrane"/>
    <property type="evidence" value="ECO:0007669"/>
    <property type="project" value="UniProtKB-SubCell"/>
</dbReference>
<keyword evidence="4 6" id="KW-1133">Transmembrane helix</keyword>
<evidence type="ECO:0000256" key="4">
    <source>
        <dbReference type="ARBA" id="ARBA00022989"/>
    </source>
</evidence>
<evidence type="ECO:0000313" key="8">
    <source>
        <dbReference type="Proteomes" id="UP000184139"/>
    </source>
</evidence>
<reference evidence="7 8" key="1">
    <citation type="submission" date="2016-11" db="EMBL/GenBank/DDBJ databases">
        <authorList>
            <person name="Jaros S."/>
            <person name="Januszkiewicz K."/>
            <person name="Wedrychowicz H."/>
        </authorList>
    </citation>
    <scope>NUCLEOTIDE SEQUENCE [LARGE SCALE GENOMIC DNA]</scope>
    <source>
        <strain evidence="7 8">DSM 9705</strain>
    </source>
</reference>
<keyword evidence="3 6" id="KW-0812">Transmembrane</keyword>
<feature type="transmembrane region" description="Helical" evidence="6">
    <location>
        <begin position="113"/>
        <end position="141"/>
    </location>
</feature>
<name>A0A1M5YV64_9BACT</name>
<dbReference type="PANTHER" id="PTHR39087">
    <property type="entry name" value="UPF0104 MEMBRANE PROTEIN MJ1595"/>
    <property type="match status" value="1"/>
</dbReference>
<dbReference type="RefSeq" id="WP_073379599.1">
    <property type="nucleotide sequence ID" value="NZ_FQXS01000070.1"/>
</dbReference>
<evidence type="ECO:0000313" key="7">
    <source>
        <dbReference type="EMBL" id="SHI15901.1"/>
    </source>
</evidence>
<feature type="transmembrane region" description="Helical" evidence="6">
    <location>
        <begin position="40"/>
        <end position="58"/>
    </location>
</feature>
<protein>
    <submittedName>
        <fullName evidence="7">Lysylphosphatidylglycerol synthase TM region</fullName>
    </submittedName>
</protein>
<dbReference type="EMBL" id="FQXS01000070">
    <property type="protein sequence ID" value="SHI15901.1"/>
    <property type="molecule type" value="Genomic_DNA"/>
</dbReference>
<gene>
    <name evidence="7" type="ORF">SAMN02745124_04486</name>
</gene>
<feature type="transmembrane region" description="Helical" evidence="6">
    <location>
        <begin position="286"/>
        <end position="303"/>
    </location>
</feature>
<dbReference type="InterPro" id="IPR022791">
    <property type="entry name" value="L-PG_synthase/AglD"/>
</dbReference>
<dbReference type="STRING" id="1121409.SAMN02745124_04486"/>
<evidence type="ECO:0000256" key="6">
    <source>
        <dbReference type="SAM" id="Phobius"/>
    </source>
</evidence>
<feature type="transmembrane region" description="Helical" evidence="6">
    <location>
        <begin position="261"/>
        <end position="280"/>
    </location>
</feature>
<dbReference type="PANTHER" id="PTHR39087:SF2">
    <property type="entry name" value="UPF0104 MEMBRANE PROTEIN MJ1595"/>
    <property type="match status" value="1"/>
</dbReference>
<keyword evidence="2" id="KW-1003">Cell membrane</keyword>